<dbReference type="EMBL" id="GGEC01065208">
    <property type="protein sequence ID" value="MBX45692.1"/>
    <property type="molecule type" value="Transcribed_RNA"/>
</dbReference>
<name>A0A2P2NT53_RHIMU</name>
<sequence>MVVLVHASQLTSRLNFIYLLDWGTPRYSHRNFLPVRC</sequence>
<evidence type="ECO:0000313" key="1">
    <source>
        <dbReference type="EMBL" id="MBX45692.1"/>
    </source>
</evidence>
<proteinExistence type="predicted"/>
<reference evidence="1" key="1">
    <citation type="submission" date="2018-02" db="EMBL/GenBank/DDBJ databases">
        <title>Rhizophora mucronata_Transcriptome.</title>
        <authorList>
            <person name="Meera S.P."/>
            <person name="Sreeshan A."/>
            <person name="Augustine A."/>
        </authorList>
    </citation>
    <scope>NUCLEOTIDE SEQUENCE</scope>
    <source>
        <tissue evidence="1">Leaf</tissue>
    </source>
</reference>
<organism evidence="1">
    <name type="scientific">Rhizophora mucronata</name>
    <name type="common">Asiatic mangrove</name>
    <dbReference type="NCBI Taxonomy" id="61149"/>
    <lineage>
        <taxon>Eukaryota</taxon>
        <taxon>Viridiplantae</taxon>
        <taxon>Streptophyta</taxon>
        <taxon>Embryophyta</taxon>
        <taxon>Tracheophyta</taxon>
        <taxon>Spermatophyta</taxon>
        <taxon>Magnoliopsida</taxon>
        <taxon>eudicotyledons</taxon>
        <taxon>Gunneridae</taxon>
        <taxon>Pentapetalae</taxon>
        <taxon>rosids</taxon>
        <taxon>fabids</taxon>
        <taxon>Malpighiales</taxon>
        <taxon>Rhizophoraceae</taxon>
        <taxon>Rhizophora</taxon>
    </lineage>
</organism>
<dbReference type="AlphaFoldDB" id="A0A2P2NT53"/>
<protein>
    <submittedName>
        <fullName evidence="1">Uncharacterized protein</fullName>
    </submittedName>
</protein>
<accession>A0A2P2NT53</accession>